<dbReference type="SMART" id="SM00387">
    <property type="entry name" value="HATPase_c"/>
    <property type="match status" value="1"/>
</dbReference>
<keyword evidence="1" id="KW-0175">Coiled coil</keyword>
<dbReference type="EMBL" id="LACI01002129">
    <property type="protein sequence ID" value="KJU82889.1"/>
    <property type="molecule type" value="Genomic_DNA"/>
</dbReference>
<evidence type="ECO:0000259" key="2">
    <source>
        <dbReference type="SMART" id="SM00387"/>
    </source>
</evidence>
<dbReference type="Gene3D" id="3.30.450.20">
    <property type="entry name" value="PAS domain"/>
    <property type="match status" value="2"/>
</dbReference>
<evidence type="ECO:0000313" key="3">
    <source>
        <dbReference type="EMBL" id="KJU82889.1"/>
    </source>
</evidence>
<dbReference type="InterPro" id="IPR036890">
    <property type="entry name" value="HATPase_C_sf"/>
</dbReference>
<protein>
    <submittedName>
        <fullName evidence="3">Signal transduction histidine kinase</fullName>
    </submittedName>
</protein>
<dbReference type="Proteomes" id="UP000033423">
    <property type="component" value="Unassembled WGS sequence"/>
</dbReference>
<reference evidence="3 4" key="1">
    <citation type="submission" date="2015-02" db="EMBL/GenBank/DDBJ databases">
        <title>Single-cell genomics of uncultivated deep-branching MTB reveals a conserved set of magnetosome genes.</title>
        <authorList>
            <person name="Kolinko S."/>
            <person name="Richter M."/>
            <person name="Glockner F.O."/>
            <person name="Brachmann A."/>
            <person name="Schuler D."/>
        </authorList>
    </citation>
    <scope>NUCLEOTIDE SEQUENCE [LARGE SCALE GENOMIC DNA]</scope>
    <source>
        <strain evidence="3">TM-1</strain>
    </source>
</reference>
<keyword evidence="3" id="KW-0808">Transferase</keyword>
<dbReference type="GO" id="GO:0016301">
    <property type="term" value="F:kinase activity"/>
    <property type="evidence" value="ECO:0007669"/>
    <property type="project" value="UniProtKB-KW"/>
</dbReference>
<organism evidence="3 4">
    <name type="scientific">Candidatus Magnetobacterium bavaricum</name>
    <dbReference type="NCBI Taxonomy" id="29290"/>
    <lineage>
        <taxon>Bacteria</taxon>
        <taxon>Pseudomonadati</taxon>
        <taxon>Nitrospirota</taxon>
        <taxon>Thermodesulfovibrionia</taxon>
        <taxon>Thermodesulfovibrionales</taxon>
        <taxon>Candidatus Magnetobacteriaceae</taxon>
        <taxon>Candidatus Magnetobacterium</taxon>
    </lineage>
</organism>
<dbReference type="PANTHER" id="PTHR43065">
    <property type="entry name" value="SENSOR HISTIDINE KINASE"/>
    <property type="match status" value="1"/>
</dbReference>
<gene>
    <name evidence="3" type="ORF">MBAV_004919</name>
</gene>
<feature type="coiled-coil region" evidence="1">
    <location>
        <begin position="91"/>
        <end position="139"/>
    </location>
</feature>
<accession>A0A0F3GLP7</accession>
<comment type="caution">
    <text evidence="3">The sequence shown here is derived from an EMBL/GenBank/DDBJ whole genome shotgun (WGS) entry which is preliminary data.</text>
</comment>
<dbReference type="SUPFAM" id="SSF55785">
    <property type="entry name" value="PYP-like sensor domain (PAS domain)"/>
    <property type="match status" value="1"/>
</dbReference>
<sequence>MVNDAFCAPFGCGQGDILETGLYTWLERIDTSLVQRWSRLVSKVYLDGRCSNVEIVIPTKAGAEYFHVTASLLKQAHDRDVNVIISIWHNITALKQTEAALRQERDSLEVRVAQRTAELARANEALLIEIAEREEMETQIRRSLDEKGVLLKEVHHRVKNNMQIICSLLILQSDYIKDNNYKDMFRDSLNRIRSMALLHEKLCQSSDLANINIKAYILGLANTIFGAYKVNHSVTLTLDVDEIPFNIDTAMSCGLILTELISNSLRHAFPDNRKGEIKVSLHQNINGDFNLTVKDNGIGMPKGFDFRNPNSLGLHLAVSMVENKLNGQIDLQGNDGTEFCIIFKEILT</sequence>
<dbReference type="InterPro" id="IPR003594">
    <property type="entry name" value="HATPase_dom"/>
</dbReference>
<dbReference type="Pfam" id="PF02518">
    <property type="entry name" value="HATPase_c"/>
    <property type="match status" value="1"/>
</dbReference>
<evidence type="ECO:0000256" key="1">
    <source>
        <dbReference type="SAM" id="Coils"/>
    </source>
</evidence>
<dbReference type="AlphaFoldDB" id="A0A0F3GLP7"/>
<evidence type="ECO:0000313" key="4">
    <source>
        <dbReference type="Proteomes" id="UP000033423"/>
    </source>
</evidence>
<dbReference type="Pfam" id="PF07568">
    <property type="entry name" value="HisKA_2"/>
    <property type="match status" value="1"/>
</dbReference>
<keyword evidence="4" id="KW-1185">Reference proteome</keyword>
<dbReference type="InterPro" id="IPR011495">
    <property type="entry name" value="Sig_transdc_His_kin_sub2_dim/P"/>
</dbReference>
<proteinExistence type="predicted"/>
<dbReference type="Gene3D" id="3.30.565.10">
    <property type="entry name" value="Histidine kinase-like ATPase, C-terminal domain"/>
    <property type="match status" value="1"/>
</dbReference>
<name>A0A0F3GLP7_9BACT</name>
<dbReference type="SUPFAM" id="SSF55874">
    <property type="entry name" value="ATPase domain of HSP90 chaperone/DNA topoisomerase II/histidine kinase"/>
    <property type="match status" value="1"/>
</dbReference>
<keyword evidence="3" id="KW-0418">Kinase</keyword>
<dbReference type="PANTHER" id="PTHR43065:SF23">
    <property type="entry name" value="SENSOR HISTIDINE KINASE PDTAS"/>
    <property type="match status" value="1"/>
</dbReference>
<dbReference type="InterPro" id="IPR035965">
    <property type="entry name" value="PAS-like_dom_sf"/>
</dbReference>
<feature type="domain" description="Histidine kinase/HSP90-like ATPase" evidence="2">
    <location>
        <begin position="248"/>
        <end position="347"/>
    </location>
</feature>